<dbReference type="Pfam" id="PF01625">
    <property type="entry name" value="PMSR"/>
    <property type="match status" value="1"/>
</dbReference>
<keyword evidence="2" id="KW-0560">Oxidoreductase</keyword>
<accession>A0A382WD78</accession>
<reference evidence="4" key="1">
    <citation type="submission" date="2018-05" db="EMBL/GenBank/DDBJ databases">
        <authorList>
            <person name="Lanie J.A."/>
            <person name="Ng W.-L."/>
            <person name="Kazmierczak K.M."/>
            <person name="Andrzejewski T.M."/>
            <person name="Davidsen T.M."/>
            <person name="Wayne K.J."/>
            <person name="Tettelin H."/>
            <person name="Glass J.I."/>
            <person name="Rusch D."/>
            <person name="Podicherti R."/>
            <person name="Tsui H.-C.T."/>
            <person name="Winkler M.E."/>
        </authorList>
    </citation>
    <scope>NUCLEOTIDE SEQUENCE</scope>
</reference>
<gene>
    <name evidence="4" type="ORF">METZ01_LOCUS409631</name>
</gene>
<evidence type="ECO:0000259" key="3">
    <source>
        <dbReference type="Pfam" id="PF01625"/>
    </source>
</evidence>
<dbReference type="EC" id="1.8.4.11" evidence="1"/>
<protein>
    <recommendedName>
        <fullName evidence="1">peptide-methionine (S)-S-oxide reductase</fullName>
        <ecNumber evidence="1">1.8.4.11</ecNumber>
    </recommendedName>
</protein>
<proteinExistence type="predicted"/>
<dbReference type="InterPro" id="IPR036509">
    <property type="entry name" value="Met_Sox_Rdtase_MsrA_sf"/>
</dbReference>
<dbReference type="SUPFAM" id="SSF55068">
    <property type="entry name" value="Peptide methionine sulfoxide reductase"/>
    <property type="match status" value="1"/>
</dbReference>
<evidence type="ECO:0000256" key="2">
    <source>
        <dbReference type="ARBA" id="ARBA00023002"/>
    </source>
</evidence>
<name>A0A382WD78_9ZZZZ</name>
<sequence>DPIVTEITPLTKFYVAENYHQDYYRINQNAPYCQLVIKPKLDKLFKTE</sequence>
<dbReference type="GO" id="GO:0008113">
    <property type="term" value="F:peptide-methionine (S)-S-oxide reductase activity"/>
    <property type="evidence" value="ECO:0007669"/>
    <property type="project" value="UniProtKB-EC"/>
</dbReference>
<organism evidence="4">
    <name type="scientific">marine metagenome</name>
    <dbReference type="NCBI Taxonomy" id="408172"/>
    <lineage>
        <taxon>unclassified sequences</taxon>
        <taxon>metagenomes</taxon>
        <taxon>ecological metagenomes</taxon>
    </lineage>
</organism>
<dbReference type="Gene3D" id="3.30.1060.10">
    <property type="entry name" value="Peptide methionine sulphoxide reductase MsrA"/>
    <property type="match status" value="1"/>
</dbReference>
<feature type="domain" description="Peptide methionine sulphoxide reductase MsrA" evidence="3">
    <location>
        <begin position="2"/>
        <end position="34"/>
    </location>
</feature>
<dbReference type="AlphaFoldDB" id="A0A382WD78"/>
<dbReference type="PANTHER" id="PTHR43774">
    <property type="entry name" value="PEPTIDE METHIONINE SULFOXIDE REDUCTASE"/>
    <property type="match status" value="1"/>
</dbReference>
<dbReference type="PANTHER" id="PTHR43774:SF1">
    <property type="entry name" value="PEPTIDE METHIONINE SULFOXIDE REDUCTASE MSRA 2"/>
    <property type="match status" value="1"/>
</dbReference>
<evidence type="ECO:0000313" key="4">
    <source>
        <dbReference type="EMBL" id="SVD56777.1"/>
    </source>
</evidence>
<feature type="non-terminal residue" evidence="4">
    <location>
        <position position="1"/>
    </location>
</feature>
<evidence type="ECO:0000256" key="1">
    <source>
        <dbReference type="ARBA" id="ARBA00012502"/>
    </source>
</evidence>
<dbReference type="InterPro" id="IPR002569">
    <property type="entry name" value="Met_Sox_Rdtase_MsrA_dom"/>
</dbReference>
<dbReference type="EMBL" id="UINC01158955">
    <property type="protein sequence ID" value="SVD56777.1"/>
    <property type="molecule type" value="Genomic_DNA"/>
</dbReference>